<evidence type="ECO:0000313" key="1">
    <source>
        <dbReference type="EMBL" id="EHC16001.1"/>
    </source>
</evidence>
<dbReference type="Proteomes" id="UP000004344">
    <property type="component" value="Unassembled WGS sequence"/>
</dbReference>
<protein>
    <submittedName>
        <fullName evidence="1">Uncharacterized protein</fullName>
    </submittedName>
</protein>
<organism evidence="1 2">
    <name type="scientific">Fischerella thermalis JSC-11</name>
    <dbReference type="NCBI Taxonomy" id="741277"/>
    <lineage>
        <taxon>Bacteria</taxon>
        <taxon>Bacillati</taxon>
        <taxon>Cyanobacteriota</taxon>
        <taxon>Cyanophyceae</taxon>
        <taxon>Nostocales</taxon>
        <taxon>Hapalosiphonaceae</taxon>
        <taxon>Fischerella</taxon>
    </lineage>
</organism>
<comment type="caution">
    <text evidence="1">The sequence shown here is derived from an EMBL/GenBank/DDBJ whole genome shotgun (WGS) entry which is preliminary data.</text>
</comment>
<keyword evidence="2" id="KW-1185">Reference proteome</keyword>
<dbReference type="EMBL" id="AGIZ01000004">
    <property type="protein sequence ID" value="EHC16001.1"/>
    <property type="molecule type" value="Genomic_DNA"/>
</dbReference>
<gene>
    <name evidence="1" type="ORF">FJSC11DRAFT_1424</name>
</gene>
<sequence length="31" mass="3491">MVAYEYVYLNSVTSDHGRGGGQNLRYQSILV</sequence>
<evidence type="ECO:0000313" key="2">
    <source>
        <dbReference type="Proteomes" id="UP000004344"/>
    </source>
</evidence>
<dbReference type="AlphaFoldDB" id="G6FRC7"/>
<accession>G6FRC7</accession>
<reference evidence="1 2" key="1">
    <citation type="submission" date="2011-09" db="EMBL/GenBank/DDBJ databases">
        <title>The draft genome of Fischerella sp. JSC-11.</title>
        <authorList>
            <consortium name="US DOE Joint Genome Institute (JGI-PGF)"/>
            <person name="Lucas S."/>
            <person name="Han J."/>
            <person name="Lapidus A."/>
            <person name="Cheng J.-F."/>
            <person name="Goodwin L."/>
            <person name="Pitluck S."/>
            <person name="Peters L."/>
            <person name="Land M.L."/>
            <person name="Hauser L."/>
            <person name="Sarkisova S."/>
            <person name="Bryant D.A."/>
            <person name="Brown I."/>
            <person name="Woyke T.J."/>
        </authorList>
    </citation>
    <scope>NUCLEOTIDE SEQUENCE [LARGE SCALE GENOMIC DNA]</scope>
    <source>
        <strain evidence="1 2">JSC-11</strain>
    </source>
</reference>
<name>G6FRC7_9CYAN</name>
<proteinExistence type="predicted"/>